<evidence type="ECO:0000256" key="1">
    <source>
        <dbReference type="SAM" id="MobiDB-lite"/>
    </source>
</evidence>
<keyword evidence="3" id="KW-1185">Reference proteome</keyword>
<dbReference type="AlphaFoldDB" id="A0A5C0AV56"/>
<dbReference type="Proteomes" id="UP000325161">
    <property type="component" value="Chromosome"/>
</dbReference>
<gene>
    <name evidence="2" type="ORF">FXN63_06830</name>
</gene>
<protein>
    <submittedName>
        <fullName evidence="2">Uncharacterized protein</fullName>
    </submittedName>
</protein>
<dbReference type="KEGG" id="pacr:FXN63_06830"/>
<accession>A0A5C0AV56</accession>
<feature type="region of interest" description="Disordered" evidence="1">
    <location>
        <begin position="1"/>
        <end position="28"/>
    </location>
</feature>
<reference evidence="2 3" key="1">
    <citation type="submission" date="2019-08" db="EMBL/GenBank/DDBJ databases">
        <title>Amphibian skin-associated Pigmentiphaga: genome sequence and occurrence across geography and hosts.</title>
        <authorList>
            <person name="Bletz M.C."/>
            <person name="Bunk B."/>
            <person name="Sproeer C."/>
            <person name="Biwer P."/>
            <person name="Reiter S."/>
            <person name="Rabemananjara F.C.E."/>
            <person name="Schulz S."/>
            <person name="Overmann J."/>
            <person name="Vences M."/>
        </authorList>
    </citation>
    <scope>NUCLEOTIDE SEQUENCE [LARGE SCALE GENOMIC DNA]</scope>
    <source>
        <strain evidence="2 3">Mada1488</strain>
    </source>
</reference>
<name>A0A5C0AV56_9BURK</name>
<proteinExistence type="predicted"/>
<sequence>MTQAAKHGPDQFLPAPADAASGTPRRIETGDHIHLSPATGANYRIIVSVTGRDADRYQGKIATFVGPQDHGGMKLETFRVGDLVEFEVAQMVVPERR</sequence>
<evidence type="ECO:0000313" key="2">
    <source>
        <dbReference type="EMBL" id="QEI05586.1"/>
    </source>
</evidence>
<dbReference type="RefSeq" id="WP_148813942.1">
    <property type="nucleotide sequence ID" value="NZ_CP043046.1"/>
</dbReference>
<dbReference type="EMBL" id="CP043046">
    <property type="protein sequence ID" value="QEI05586.1"/>
    <property type="molecule type" value="Genomic_DNA"/>
</dbReference>
<organism evidence="2 3">
    <name type="scientific">Pigmentiphaga aceris</name>
    <dbReference type="NCBI Taxonomy" id="1940612"/>
    <lineage>
        <taxon>Bacteria</taxon>
        <taxon>Pseudomonadati</taxon>
        <taxon>Pseudomonadota</taxon>
        <taxon>Betaproteobacteria</taxon>
        <taxon>Burkholderiales</taxon>
        <taxon>Alcaligenaceae</taxon>
        <taxon>Pigmentiphaga</taxon>
    </lineage>
</organism>
<evidence type="ECO:0000313" key="3">
    <source>
        <dbReference type="Proteomes" id="UP000325161"/>
    </source>
</evidence>